<protein>
    <submittedName>
        <fullName evidence="1">Uncharacterized protein</fullName>
    </submittedName>
</protein>
<dbReference type="Proteomes" id="UP000327362">
    <property type="component" value="Chromosome"/>
</dbReference>
<organism evidence="1 2">
    <name type="scientific">Mycobacterium avium subsp. hominissuis</name>
    <dbReference type="NCBI Taxonomy" id="439334"/>
    <lineage>
        <taxon>Bacteria</taxon>
        <taxon>Bacillati</taxon>
        <taxon>Actinomycetota</taxon>
        <taxon>Actinomycetes</taxon>
        <taxon>Mycobacteriales</taxon>
        <taxon>Mycobacteriaceae</taxon>
        <taxon>Mycobacterium</taxon>
        <taxon>Mycobacterium avium complex (MAC)</taxon>
    </lineage>
</organism>
<gene>
    <name evidence="1" type="ORF">JPH1_34280</name>
</gene>
<sequence>MPPTITRVSCWIGSSGFSEAIQRPACNRSIKSMDVVYFPHDVAPDDIPFPTTFTGAGPDK</sequence>
<evidence type="ECO:0000313" key="2">
    <source>
        <dbReference type="Proteomes" id="UP000327362"/>
    </source>
</evidence>
<dbReference type="EMBL" id="AP020326">
    <property type="protein sequence ID" value="BBN48953.1"/>
    <property type="molecule type" value="Genomic_DNA"/>
</dbReference>
<accession>A0AAI8SM67</accession>
<proteinExistence type="predicted"/>
<name>A0AAI8SM67_MYCAV</name>
<evidence type="ECO:0000313" key="1">
    <source>
        <dbReference type="EMBL" id="BBN48953.1"/>
    </source>
</evidence>
<dbReference type="AlphaFoldDB" id="A0AAI8SM67"/>
<reference evidence="1 2" key="1">
    <citation type="submission" date="2019-09" db="EMBL/GenBank/DDBJ databases">
        <title>Complete genome sequence of Mycobacterium avium subsp. hominissuis strain JP-H-1.</title>
        <authorList>
            <person name="Kinoshita Y."/>
            <person name="Niwa H."/>
            <person name="Uchida-Fujii E."/>
            <person name="Nukada T."/>
        </authorList>
    </citation>
    <scope>NUCLEOTIDE SEQUENCE [LARGE SCALE GENOMIC DNA]</scope>
    <source>
        <strain evidence="1 2">JP-H-1</strain>
    </source>
</reference>